<evidence type="ECO:0000313" key="3">
    <source>
        <dbReference type="Proteomes" id="UP000246894"/>
    </source>
</evidence>
<reference evidence="2 3" key="1">
    <citation type="submission" date="2017-10" db="EMBL/GenBank/DDBJ databases">
        <title>Genome of an Actinobacterium that displays light-enhanced growth.</title>
        <authorList>
            <person name="Maresca J.A."/>
            <person name="Hempel P."/>
            <person name="Shevchenko O."/>
            <person name="Miller K.J."/>
            <person name="Hahn M.W."/>
        </authorList>
    </citation>
    <scope>NUCLEOTIDE SEQUENCE [LARGE SCALE GENOMIC DNA]</scope>
    <source>
        <strain evidence="2 3">MWH-Mo1</strain>
    </source>
</reference>
<dbReference type="EMBL" id="CP023994">
    <property type="protein sequence ID" value="AWR22267.1"/>
    <property type="molecule type" value="Genomic_DNA"/>
</dbReference>
<dbReference type="SUPFAM" id="SSF54001">
    <property type="entry name" value="Cysteine proteinases"/>
    <property type="match status" value="1"/>
</dbReference>
<protein>
    <submittedName>
        <fullName evidence="2">Transglutaminase-like superfamily protein</fullName>
    </submittedName>
</protein>
<dbReference type="Proteomes" id="UP000246894">
    <property type="component" value="Chromosome"/>
</dbReference>
<dbReference type="InterPro" id="IPR002931">
    <property type="entry name" value="Transglutaminase-like"/>
</dbReference>
<keyword evidence="3" id="KW-1185">Reference proteome</keyword>
<dbReference type="SMART" id="SM00460">
    <property type="entry name" value="TGc"/>
    <property type="match status" value="1"/>
</dbReference>
<dbReference type="PANTHER" id="PTHR33490:SF12">
    <property type="entry name" value="BLL5557 PROTEIN"/>
    <property type="match status" value="1"/>
</dbReference>
<proteinExistence type="predicted"/>
<feature type="domain" description="Transglutaminase-like" evidence="1">
    <location>
        <begin position="148"/>
        <end position="208"/>
    </location>
</feature>
<dbReference type="Gene3D" id="3.10.620.30">
    <property type="match status" value="1"/>
</dbReference>
<dbReference type="KEGG" id="aum:AURMO_01685"/>
<dbReference type="InterPro" id="IPR038765">
    <property type="entry name" value="Papain-like_cys_pep_sf"/>
</dbReference>
<dbReference type="Gene3D" id="2.60.40.2250">
    <property type="match status" value="1"/>
</dbReference>
<accession>A0A2Z3RZZ0</accession>
<dbReference type="PANTHER" id="PTHR33490">
    <property type="entry name" value="BLR5614 PROTEIN-RELATED"/>
    <property type="match status" value="1"/>
</dbReference>
<dbReference type="Pfam" id="PF01841">
    <property type="entry name" value="Transglut_core"/>
    <property type="match status" value="1"/>
</dbReference>
<gene>
    <name evidence="2" type="ORF">AURMO_01685</name>
</gene>
<dbReference type="OrthoDB" id="5438043at2"/>
<dbReference type="RefSeq" id="WP_110234713.1">
    <property type="nucleotide sequence ID" value="NZ_CP023994.1"/>
</dbReference>
<organism evidence="2 3">
    <name type="scientific">Aurantimicrobium photophilum</name>
    <dbReference type="NCBI Taxonomy" id="1987356"/>
    <lineage>
        <taxon>Bacteria</taxon>
        <taxon>Bacillati</taxon>
        <taxon>Actinomycetota</taxon>
        <taxon>Actinomycetes</taxon>
        <taxon>Micrococcales</taxon>
        <taxon>Microbacteriaceae</taxon>
        <taxon>Aurantimicrobium</taxon>
    </lineage>
</organism>
<evidence type="ECO:0000259" key="1">
    <source>
        <dbReference type="SMART" id="SM00460"/>
    </source>
</evidence>
<sequence length="264" mass="28364" precursor="true">MQRTASTHIVLHAKAPARLLLSIAVADKANAEETLVVRQDEVEVPVRELVEANGSRLHIAEVTSGRVTVSYDATITGVTPPPPVEESDLILYSRQSRYCESDQLGNVARAEFGGLAGSELVNSVRDWVNQQLSYTPGTSRSSDGALHTLISRHGVCRDFAHLNIALLRALDVPARLVSTYAPGVTPADFHAVTEAFIDGSWHVFDSTGKAPRQTLMRIATGRDAADTAWLSVVGGQVNFGSLAVNAEADDFQEDDHTALVNLPA</sequence>
<evidence type="ECO:0000313" key="2">
    <source>
        <dbReference type="EMBL" id="AWR22267.1"/>
    </source>
</evidence>
<dbReference type="AlphaFoldDB" id="A0A2Z3RZZ0"/>
<name>A0A2Z3RZZ0_9MICO</name>